<organism evidence="2 3">
    <name type="scientific">Borborobacter arsenicus</name>
    <dbReference type="NCBI Taxonomy" id="1851146"/>
    <lineage>
        <taxon>Bacteria</taxon>
        <taxon>Pseudomonadati</taxon>
        <taxon>Pseudomonadota</taxon>
        <taxon>Alphaproteobacteria</taxon>
        <taxon>Hyphomicrobiales</taxon>
        <taxon>Phyllobacteriaceae</taxon>
        <taxon>Borborobacter</taxon>
    </lineage>
</organism>
<reference evidence="2 3" key="1">
    <citation type="submission" date="2018-11" db="EMBL/GenBank/DDBJ databases">
        <title>Pseudaminobacter arsenicus sp. nov., an arsenic-resistant bacterium isolated from arsenic-rich aquifers.</title>
        <authorList>
            <person name="Mu Y."/>
        </authorList>
    </citation>
    <scope>NUCLEOTIDE SEQUENCE [LARGE SCALE GENOMIC DNA]</scope>
    <source>
        <strain evidence="2 3">CB3</strain>
    </source>
</reference>
<keyword evidence="3" id="KW-1185">Reference proteome</keyword>
<evidence type="ECO:0000313" key="3">
    <source>
        <dbReference type="Proteomes" id="UP000281647"/>
    </source>
</evidence>
<gene>
    <name evidence="2" type="ORF">EET67_01390</name>
</gene>
<evidence type="ECO:0000256" key="1">
    <source>
        <dbReference type="SAM" id="Phobius"/>
    </source>
</evidence>
<accession>A0A432VBM4</accession>
<dbReference type="AlphaFoldDB" id="A0A432VBM4"/>
<dbReference type="OrthoDB" id="7161641at2"/>
<keyword evidence="1" id="KW-0472">Membrane</keyword>
<keyword evidence="1" id="KW-0812">Transmembrane</keyword>
<dbReference type="EMBL" id="RKST01000001">
    <property type="protein sequence ID" value="RUM99579.1"/>
    <property type="molecule type" value="Genomic_DNA"/>
</dbReference>
<dbReference type="Proteomes" id="UP000281647">
    <property type="component" value="Unassembled WGS sequence"/>
</dbReference>
<feature type="transmembrane region" description="Helical" evidence="1">
    <location>
        <begin position="44"/>
        <end position="68"/>
    </location>
</feature>
<protein>
    <submittedName>
        <fullName evidence="2">Uncharacterized protein</fullName>
    </submittedName>
</protein>
<keyword evidence="1" id="KW-1133">Transmembrane helix</keyword>
<comment type="caution">
    <text evidence="2">The sequence shown here is derived from an EMBL/GenBank/DDBJ whole genome shotgun (WGS) entry which is preliminary data.</text>
</comment>
<evidence type="ECO:0000313" key="2">
    <source>
        <dbReference type="EMBL" id="RUM99579.1"/>
    </source>
</evidence>
<proteinExistence type="predicted"/>
<name>A0A432VBM4_9HYPH</name>
<sequence length="1134" mass="120002">MGQELEKHEKIRFRRDEIKDLGAFPSAVGVARKRRGLMRRAMRVVVGAVAIAATVTGLLAGIVFLVGISGLGTERLRAQAESAIEVIAGTDVSLAMGPTGISLDGPRLVALDVRDLSVKAADGASVVDAGQVRFGLRFLPLLSGDVRLGSARISDARIAIAAMPLADRGDWTAVLKNSEGLIDPDKLAKLIFGQVHRVLDALNAGSTRRIELENVEFALPEEGQVRVVHIVSADLSESEPGILAFAAEIAVDGRTMTLGGTAARDIVSRRISRLDMAVNAPSLEPVASEAPGTGGNRSEMGAFDIKITGREGIGDDADRLSAALRLDAVLDLGKEGVFSGSVDLDASLVEGTNKIELDRLRVVSGRTDLEFNGAIGPKPPSGEAGEKPVYRYELVTTRTRLAPEESPEPALAFLARIRGVYDADVNLVKADDIAIKSGQGEALGRASLEFSPGNAPGIMLAFTVHDMPVSHAKQLWPWFAAHGARKWVLDHLFGGRVLDGQIHFQVVPARLGNGIPLSAEEVSGRFEVDDTRFDTAGLIPPVRDAVGVIEFHGNDVDISLSTGTVYMPSGRSVAATRGTLRIEHANRPPLIGLLDMDVVGDADAITELASYEPINAMRHVGLKPEHFSGQVSGNVKAQIPLQKGIDASKLTWRVALDYKGLTLTEALDGQKLSEADGTIVVEPAQALINAKGKLNGVPAEISMVEPLRQDGPERQRKVQLVLDDAARKAVAPGLNALVSGTVRVDLDATGKGERNVTADLTGARLDIPWVGWSKGTGIKADVSFKLKTADGVSTLSNFLLEGKSFAIGGAVTLADGELASAKFTNVRLNRGDDVAVAIERKGKSYAVQVNGSAFDARSIIKQFTSSTGAGGRSTESPAVSLGLEVKTITGFGGEKLSNVKLSYNGKGARLDGLDATAALGSGAALSVRSSTREAGRRGLQMQSADAGAILRFLNVYEHMEGGVIKLALAAEGNGPMRGQVDARDFWLVNEPKLASIVSTTPPGDQRSLNQAVKRDIDTSRVQFERGAARLEKGDGYLKIENGVLRGPLIGTTFQGTLYDPDGNMAMTGTFMPAYGLNRLFGELPLVGLILGNGRDRGLIGVTYKLAGKAKSPTLQINPLSVIAPGIFRSIFEFQ</sequence>